<dbReference type="RefSeq" id="WP_200464521.1">
    <property type="nucleotide sequence ID" value="NZ_JAENRR010000014.1"/>
</dbReference>
<protein>
    <submittedName>
        <fullName evidence="1">Uncharacterized protein</fullName>
    </submittedName>
</protein>
<evidence type="ECO:0000313" key="1">
    <source>
        <dbReference type="EMBL" id="MBK3517294.1"/>
    </source>
</evidence>
<name>A0ABS1HJC7_9BACT</name>
<gene>
    <name evidence="1" type="ORF">JIV24_08080</name>
</gene>
<organism evidence="1 2">
    <name type="scientific">Carboxylicivirga marina</name>
    <dbReference type="NCBI Taxonomy" id="2800988"/>
    <lineage>
        <taxon>Bacteria</taxon>
        <taxon>Pseudomonadati</taxon>
        <taxon>Bacteroidota</taxon>
        <taxon>Bacteroidia</taxon>
        <taxon>Marinilabiliales</taxon>
        <taxon>Marinilabiliaceae</taxon>
        <taxon>Carboxylicivirga</taxon>
    </lineage>
</organism>
<dbReference type="EMBL" id="JAENRR010000014">
    <property type="protein sequence ID" value="MBK3517294.1"/>
    <property type="molecule type" value="Genomic_DNA"/>
</dbReference>
<sequence length="303" mass="35561">MPLYKITDSELRQYCKEYIESLEMWLRRLIDDILTTEYGENYYDHTLKDGTNLISKKIKKEINDRITAEPSRYARPIDACLLESEIKIITNPTLYNKHFRKVFDEFFIKGNSEMIRLYLNRLVLPRNKLYHANAISVRDGERVVCYTNDIIESIKKYYSKINMDQEFNVPLILKYKDSFGNTIFRNKFTGKTVVGGNYISFINKEEYFLRPGDKISIEVEIDPTFPNESYSLKWSPTVEESENKFSYIIKNKDVGEEFNISVSLTTTNDWHRLRGADDILVVKFKVLPPPPLGDVCNFVDSEK</sequence>
<dbReference type="Proteomes" id="UP000605676">
    <property type="component" value="Unassembled WGS sequence"/>
</dbReference>
<comment type="caution">
    <text evidence="1">The sequence shown here is derived from an EMBL/GenBank/DDBJ whole genome shotgun (WGS) entry which is preliminary data.</text>
</comment>
<keyword evidence="2" id="KW-1185">Reference proteome</keyword>
<evidence type="ECO:0000313" key="2">
    <source>
        <dbReference type="Proteomes" id="UP000605676"/>
    </source>
</evidence>
<reference evidence="1 2" key="1">
    <citation type="submission" date="2021-01" db="EMBL/GenBank/DDBJ databases">
        <title>Carboxyliciviraga sp.nov., isolated from coastal sediments.</title>
        <authorList>
            <person name="Lu D."/>
            <person name="Zhang T."/>
        </authorList>
    </citation>
    <scope>NUCLEOTIDE SEQUENCE [LARGE SCALE GENOMIC DNA]</scope>
    <source>
        <strain evidence="1 2">N1Y132</strain>
    </source>
</reference>
<proteinExistence type="predicted"/>
<accession>A0ABS1HJC7</accession>